<dbReference type="KEGG" id="ppx:T1E_5043"/>
<evidence type="ECO:0000259" key="5">
    <source>
        <dbReference type="PROSITE" id="PS51898"/>
    </source>
</evidence>
<dbReference type="InterPro" id="IPR013762">
    <property type="entry name" value="Integrase-like_cat_sf"/>
</dbReference>
<dbReference type="GO" id="GO:0003677">
    <property type="term" value="F:DNA binding"/>
    <property type="evidence" value="ECO:0007669"/>
    <property type="project" value="UniProtKB-KW"/>
</dbReference>
<dbReference type="Pfam" id="PF20172">
    <property type="entry name" value="DUF6538"/>
    <property type="match status" value="1"/>
</dbReference>
<evidence type="ECO:0000256" key="2">
    <source>
        <dbReference type="ARBA" id="ARBA00022908"/>
    </source>
</evidence>
<dbReference type="Proteomes" id="UP000006503">
    <property type="component" value="Chromosome"/>
</dbReference>
<keyword evidence="2" id="KW-0229">DNA integration</keyword>
<dbReference type="PANTHER" id="PTHR30349:SF41">
    <property type="entry name" value="INTEGRASE_RECOMBINASE PROTEIN MJ0367-RELATED"/>
    <property type="match status" value="1"/>
</dbReference>
<feature type="domain" description="Tyr recombinase" evidence="5">
    <location>
        <begin position="313"/>
        <end position="495"/>
    </location>
</feature>
<dbReference type="RefSeq" id="WP_014861679.1">
    <property type="nucleotide sequence ID" value="NC_018220.1"/>
</dbReference>
<dbReference type="AlphaFoldDB" id="I7C361"/>
<dbReference type="Pfam" id="PF00589">
    <property type="entry name" value="Phage_integrase"/>
    <property type="match status" value="1"/>
</dbReference>
<dbReference type="EMBL" id="CP003734">
    <property type="protein sequence ID" value="AFO50867.1"/>
    <property type="molecule type" value="Genomic_DNA"/>
</dbReference>
<keyword evidence="4" id="KW-0233">DNA recombination</keyword>
<dbReference type="HOGENOM" id="CLU_038358_1_0_6"/>
<dbReference type="GO" id="GO:0015074">
    <property type="term" value="P:DNA integration"/>
    <property type="evidence" value="ECO:0007669"/>
    <property type="project" value="UniProtKB-KW"/>
</dbReference>
<name>I7C361_PSEPT</name>
<evidence type="ECO:0000256" key="3">
    <source>
        <dbReference type="ARBA" id="ARBA00023125"/>
    </source>
</evidence>
<dbReference type="InterPro" id="IPR050090">
    <property type="entry name" value="Tyrosine_recombinase_XerCD"/>
</dbReference>
<dbReference type="InterPro" id="IPR002104">
    <property type="entry name" value="Integrase_catalytic"/>
</dbReference>
<dbReference type="PROSITE" id="PS51898">
    <property type="entry name" value="TYR_RECOMBINASE"/>
    <property type="match status" value="1"/>
</dbReference>
<dbReference type="InterPro" id="IPR046668">
    <property type="entry name" value="DUF6538"/>
</dbReference>
<evidence type="ECO:0000313" key="7">
    <source>
        <dbReference type="Proteomes" id="UP000006503"/>
    </source>
</evidence>
<dbReference type="PATRIC" id="fig|1196325.3.peg.4994"/>
<protein>
    <submittedName>
        <fullName evidence="6">Phage integrase</fullName>
    </submittedName>
</protein>
<dbReference type="CDD" id="cd01184">
    <property type="entry name" value="INT_C_like_1"/>
    <property type="match status" value="1"/>
</dbReference>
<dbReference type="PANTHER" id="PTHR30349">
    <property type="entry name" value="PHAGE INTEGRASE-RELATED"/>
    <property type="match status" value="1"/>
</dbReference>
<dbReference type="InterPro" id="IPR011010">
    <property type="entry name" value="DNA_brk_join_enz"/>
</dbReference>
<keyword evidence="3" id="KW-0238">DNA-binding</keyword>
<reference evidence="7" key="1">
    <citation type="journal article" date="2013" name="Microb. Biotechnol.">
        <title>Metabolic potential of the organic-solvent tolerant Pseudomonas putida DOT-T1E deduced from its annotated genome.</title>
        <authorList>
            <person name="Udaondo Z."/>
            <person name="Molina L."/>
            <person name="Daniels C."/>
            <person name="Gomez M.J."/>
            <person name="Molina-Henares M.A."/>
            <person name="Matilla M.A."/>
            <person name="Roca A."/>
            <person name="Fernandez M."/>
            <person name="Duque E."/>
            <person name="Segura A."/>
            <person name="Ramos J.L."/>
        </authorList>
    </citation>
    <scope>NUCLEOTIDE SEQUENCE [LARGE SCALE GENOMIC DNA]</scope>
    <source>
        <strain evidence="7">DOT-T1E</strain>
    </source>
</reference>
<organism evidence="6 7">
    <name type="scientific">Pseudomonas putida (strain DOT-T1E)</name>
    <dbReference type="NCBI Taxonomy" id="1196325"/>
    <lineage>
        <taxon>Bacteria</taxon>
        <taxon>Pseudomonadati</taxon>
        <taxon>Pseudomonadota</taxon>
        <taxon>Gammaproteobacteria</taxon>
        <taxon>Pseudomonadales</taxon>
        <taxon>Pseudomonadaceae</taxon>
        <taxon>Pseudomonas</taxon>
    </lineage>
</organism>
<gene>
    <name evidence="6" type="ordered locus">T1E_5043</name>
</gene>
<comment type="similarity">
    <text evidence="1">Belongs to the 'phage' integrase family.</text>
</comment>
<evidence type="ECO:0000256" key="4">
    <source>
        <dbReference type="ARBA" id="ARBA00023172"/>
    </source>
</evidence>
<dbReference type="Gene3D" id="1.10.443.10">
    <property type="entry name" value="Intergrase catalytic core"/>
    <property type="match status" value="1"/>
</dbReference>
<dbReference type="SUPFAM" id="SSF56349">
    <property type="entry name" value="DNA breaking-rejoining enzymes"/>
    <property type="match status" value="1"/>
</dbReference>
<sequence length="505" mass="55714">MANNLELQGGTWHVRLAIPADVRKAFGGRRILSRSLETGQRSEAMNLRLPYLAQWKAQIADARAEVKAQKENWRPEIAAQGYLLDRNIAARFLAASKRAPKIQDDAPEIVDGEAQLIAESLSRIVDDMALWQAYGVEGIPQLLQELDILSPCSPIELAQKTAKFKRELTARVATAHYGLTPTEAAEAQTIVLTPTSYKPRSPITKPRLAAFRAAREEKNISSKNVDQQESKLQKLSAFLADAGKPLDFDMVAEWLDSLAVSAKTKAQYINAGTTFWKWAMKYDAQWRENFKGAPNPFENHDLPVLKGKAKADSQRLDFTLPELSRLHLAASTEGHHALADLILLGTYTGGRIEELCQLRAEHVIDADGVQSFDITDSKTVAGIRVVPVHPTLTTLVQRLIADSRDGYLVPSDSRNKYGNRSDLHSKAFGRLKKSLGFSDRHVFHSIRKTVITQLVRADVSGPLIAELVGHETGTVTFDTYSQGASAAQKLMAISKIPELPAVPTT</sequence>
<evidence type="ECO:0000313" key="6">
    <source>
        <dbReference type="EMBL" id="AFO50867.1"/>
    </source>
</evidence>
<accession>I7C361</accession>
<proteinExistence type="inferred from homology"/>
<dbReference type="GO" id="GO:0006310">
    <property type="term" value="P:DNA recombination"/>
    <property type="evidence" value="ECO:0007669"/>
    <property type="project" value="UniProtKB-KW"/>
</dbReference>
<evidence type="ECO:0000256" key="1">
    <source>
        <dbReference type="ARBA" id="ARBA00008857"/>
    </source>
</evidence>